<feature type="chain" id="PRO_5012160388" description="UrcA family protein" evidence="1">
    <location>
        <begin position="22"/>
        <end position="69"/>
    </location>
</feature>
<keyword evidence="3" id="KW-1185">Reference proteome</keyword>
<evidence type="ECO:0000313" key="3">
    <source>
        <dbReference type="Proteomes" id="UP000183987"/>
    </source>
</evidence>
<proteinExistence type="predicted"/>
<evidence type="ECO:0000256" key="1">
    <source>
        <dbReference type="SAM" id="SignalP"/>
    </source>
</evidence>
<feature type="signal peptide" evidence="1">
    <location>
        <begin position="1"/>
        <end position="21"/>
    </location>
</feature>
<evidence type="ECO:0000313" key="2">
    <source>
        <dbReference type="EMBL" id="SHE38520.1"/>
    </source>
</evidence>
<evidence type="ECO:0008006" key="4">
    <source>
        <dbReference type="Google" id="ProtNLM"/>
    </source>
</evidence>
<dbReference type="Proteomes" id="UP000183987">
    <property type="component" value="Unassembled WGS sequence"/>
</dbReference>
<dbReference type="EMBL" id="FQUE01000001">
    <property type="protein sequence ID" value="SHE38520.1"/>
    <property type="molecule type" value="Genomic_DNA"/>
</dbReference>
<organism evidence="2 3">
    <name type="scientific">Loktanella atrilutea</name>
    <dbReference type="NCBI Taxonomy" id="366533"/>
    <lineage>
        <taxon>Bacteria</taxon>
        <taxon>Pseudomonadati</taxon>
        <taxon>Pseudomonadota</taxon>
        <taxon>Alphaproteobacteria</taxon>
        <taxon>Rhodobacterales</taxon>
        <taxon>Roseobacteraceae</taxon>
        <taxon>Loktanella</taxon>
    </lineage>
</organism>
<sequence>MPRVAPLAVIALLALSGVASADSIEKAAALRQALAVLQDASSRKAGGCSRPAHPAPLMCQAAAAATSRL</sequence>
<gene>
    <name evidence="2" type="ORF">SAMN05444339_101226</name>
</gene>
<dbReference type="STRING" id="366533.SAMN05444339_101226"/>
<accession>A0A1M4T293</accession>
<keyword evidence="1" id="KW-0732">Signal</keyword>
<protein>
    <recommendedName>
        <fullName evidence="4">UrcA family protein</fullName>
    </recommendedName>
</protein>
<dbReference type="AlphaFoldDB" id="A0A1M4T293"/>
<reference evidence="3" key="1">
    <citation type="submission" date="2016-11" db="EMBL/GenBank/DDBJ databases">
        <authorList>
            <person name="Varghese N."/>
            <person name="Submissions S."/>
        </authorList>
    </citation>
    <scope>NUCLEOTIDE SEQUENCE [LARGE SCALE GENOMIC DNA]</scope>
    <source>
        <strain evidence="3">DSM 29326</strain>
    </source>
</reference>
<name>A0A1M4T293_LOKAT</name>
<dbReference type="RefSeq" id="WP_072855364.1">
    <property type="nucleotide sequence ID" value="NZ_FQUE01000001.1"/>
</dbReference>